<protein>
    <submittedName>
        <fullName evidence="2">Uncharacterized protein</fullName>
    </submittedName>
</protein>
<sequence length="99" mass="10328">MLFLLGAGVLQAEKGQAQSLPPGKPAGKTQRQLVVTLTLPSAVGVVKDYATILFSGDEGKDKKAALKRAPRTSNPVMKVTLPLPGSWGGSKDAARTSQK</sequence>
<reference evidence="2 3" key="1">
    <citation type="submission" date="2020-08" db="EMBL/GenBank/DDBJ databases">
        <title>Hymenobacter sp. S2-20-2 genome sequencing.</title>
        <authorList>
            <person name="Jin L."/>
        </authorList>
    </citation>
    <scope>NUCLEOTIDE SEQUENCE [LARGE SCALE GENOMIC DNA]</scope>
    <source>
        <strain evidence="2 3">S2-20-2</strain>
    </source>
</reference>
<dbReference type="EMBL" id="CP060202">
    <property type="protein sequence ID" value="QNH60474.1"/>
    <property type="molecule type" value="Genomic_DNA"/>
</dbReference>
<feature type="region of interest" description="Disordered" evidence="1">
    <location>
        <begin position="67"/>
        <end position="99"/>
    </location>
</feature>
<accession>A0A7G7W281</accession>
<organism evidence="2 3">
    <name type="scientific">Hymenobacter sediminicola</name>
    <dbReference type="NCBI Taxonomy" id="2761579"/>
    <lineage>
        <taxon>Bacteria</taxon>
        <taxon>Pseudomonadati</taxon>
        <taxon>Bacteroidota</taxon>
        <taxon>Cytophagia</taxon>
        <taxon>Cytophagales</taxon>
        <taxon>Hymenobacteraceae</taxon>
        <taxon>Hymenobacter</taxon>
    </lineage>
</organism>
<name>A0A7G7W281_9BACT</name>
<dbReference type="AlphaFoldDB" id="A0A7G7W281"/>
<keyword evidence="3" id="KW-1185">Reference proteome</keyword>
<evidence type="ECO:0000313" key="2">
    <source>
        <dbReference type="EMBL" id="QNH60474.1"/>
    </source>
</evidence>
<evidence type="ECO:0000313" key="3">
    <source>
        <dbReference type="Proteomes" id="UP000515489"/>
    </source>
</evidence>
<dbReference type="Proteomes" id="UP000515489">
    <property type="component" value="Chromosome"/>
</dbReference>
<evidence type="ECO:0000256" key="1">
    <source>
        <dbReference type="SAM" id="MobiDB-lite"/>
    </source>
</evidence>
<dbReference type="RefSeq" id="WP_185886279.1">
    <property type="nucleotide sequence ID" value="NZ_CP060202.1"/>
</dbReference>
<gene>
    <name evidence="2" type="ORF">H4317_09660</name>
</gene>
<proteinExistence type="predicted"/>
<dbReference type="KEGG" id="hsk:H4317_09660"/>